<dbReference type="EMBL" id="MU006230">
    <property type="protein sequence ID" value="KAF2824146.1"/>
    <property type="molecule type" value="Genomic_DNA"/>
</dbReference>
<feature type="region of interest" description="Disordered" evidence="2">
    <location>
        <begin position="198"/>
        <end position="274"/>
    </location>
</feature>
<protein>
    <submittedName>
        <fullName evidence="3">Ankyrin</fullName>
    </submittedName>
</protein>
<name>A0A6A6ZTL1_9PLEO</name>
<dbReference type="AlphaFoldDB" id="A0A6A6ZTL1"/>
<evidence type="ECO:0000313" key="3">
    <source>
        <dbReference type="EMBL" id="KAF2824146.1"/>
    </source>
</evidence>
<dbReference type="Pfam" id="PF00023">
    <property type="entry name" value="Ank"/>
    <property type="match status" value="1"/>
</dbReference>
<evidence type="ECO:0000313" key="4">
    <source>
        <dbReference type="Proteomes" id="UP000799424"/>
    </source>
</evidence>
<dbReference type="SMART" id="SM00248">
    <property type="entry name" value="ANK"/>
    <property type="match status" value="3"/>
</dbReference>
<reference evidence="3" key="1">
    <citation type="journal article" date="2020" name="Stud. Mycol.">
        <title>101 Dothideomycetes genomes: a test case for predicting lifestyles and emergence of pathogens.</title>
        <authorList>
            <person name="Haridas S."/>
            <person name="Albert R."/>
            <person name="Binder M."/>
            <person name="Bloem J."/>
            <person name="Labutti K."/>
            <person name="Salamov A."/>
            <person name="Andreopoulos B."/>
            <person name="Baker S."/>
            <person name="Barry K."/>
            <person name="Bills G."/>
            <person name="Bluhm B."/>
            <person name="Cannon C."/>
            <person name="Castanera R."/>
            <person name="Culley D."/>
            <person name="Daum C."/>
            <person name="Ezra D."/>
            <person name="Gonzalez J."/>
            <person name="Henrissat B."/>
            <person name="Kuo A."/>
            <person name="Liang C."/>
            <person name="Lipzen A."/>
            <person name="Lutzoni F."/>
            <person name="Magnuson J."/>
            <person name="Mondo S."/>
            <person name="Nolan M."/>
            <person name="Ohm R."/>
            <person name="Pangilinan J."/>
            <person name="Park H.-J."/>
            <person name="Ramirez L."/>
            <person name="Alfaro M."/>
            <person name="Sun H."/>
            <person name="Tritt A."/>
            <person name="Yoshinaga Y."/>
            <person name="Zwiers L.-H."/>
            <person name="Turgeon B."/>
            <person name="Goodwin S."/>
            <person name="Spatafora J."/>
            <person name="Crous P."/>
            <person name="Grigoriev I."/>
        </authorList>
    </citation>
    <scope>NUCLEOTIDE SEQUENCE</scope>
    <source>
        <strain evidence="3">CBS 113818</strain>
    </source>
</reference>
<accession>A0A6A6ZTL1</accession>
<feature type="repeat" description="ANK" evidence="1">
    <location>
        <begin position="140"/>
        <end position="172"/>
    </location>
</feature>
<proteinExistence type="predicted"/>
<evidence type="ECO:0000256" key="1">
    <source>
        <dbReference type="PROSITE-ProRule" id="PRU00023"/>
    </source>
</evidence>
<dbReference type="Pfam" id="PF12796">
    <property type="entry name" value="Ank_2"/>
    <property type="match status" value="1"/>
</dbReference>
<dbReference type="SUPFAM" id="SSF48403">
    <property type="entry name" value="Ankyrin repeat"/>
    <property type="match status" value="1"/>
</dbReference>
<feature type="compositionally biased region" description="Acidic residues" evidence="2">
    <location>
        <begin position="198"/>
        <end position="212"/>
    </location>
</feature>
<sequence>MNDNARLFQLIRRNDIDRAVHLLGHQSADADIVHSQWGSPLHMAASRNDLRLASALCELGAADVNIVCTTRHNIRDGGMHFTRYNTCQPLICAVELRWPDMVRFLIQEGANVDAEYTWWQFPDNVTDHDFDNVHPMDRKIDWTPLHAAAKAQDVEVIRILLESGADKTVRDHDGETPREVAFDTDADNYEIMDMLEIEDSSEEEEEYDDEEGVPTPERVPEYEPRHYAQARREFRQDGAGQEEKEEFTGEYSDEGEYMSGSDGGDGDEDMVYNM</sequence>
<dbReference type="PROSITE" id="PS50088">
    <property type="entry name" value="ANK_REPEAT"/>
    <property type="match status" value="1"/>
</dbReference>
<dbReference type="InterPro" id="IPR036770">
    <property type="entry name" value="Ankyrin_rpt-contain_sf"/>
</dbReference>
<evidence type="ECO:0000256" key="2">
    <source>
        <dbReference type="SAM" id="MobiDB-lite"/>
    </source>
</evidence>
<dbReference type="PANTHER" id="PTHR46224:SF64">
    <property type="entry name" value="IQ MOTIF AND ANKYRIN REPEAT DOMAIN-CONTAINING PROTEIN 1"/>
    <property type="match status" value="1"/>
</dbReference>
<dbReference type="PANTHER" id="PTHR46224">
    <property type="entry name" value="ANKYRIN REPEAT FAMILY PROTEIN"/>
    <property type="match status" value="1"/>
</dbReference>
<dbReference type="InterPro" id="IPR002110">
    <property type="entry name" value="Ankyrin_rpt"/>
</dbReference>
<organism evidence="3 4">
    <name type="scientific">Ophiobolus disseminans</name>
    <dbReference type="NCBI Taxonomy" id="1469910"/>
    <lineage>
        <taxon>Eukaryota</taxon>
        <taxon>Fungi</taxon>
        <taxon>Dikarya</taxon>
        <taxon>Ascomycota</taxon>
        <taxon>Pezizomycotina</taxon>
        <taxon>Dothideomycetes</taxon>
        <taxon>Pleosporomycetidae</taxon>
        <taxon>Pleosporales</taxon>
        <taxon>Pleosporineae</taxon>
        <taxon>Phaeosphaeriaceae</taxon>
        <taxon>Ophiobolus</taxon>
    </lineage>
</organism>
<dbReference type="PROSITE" id="PS50297">
    <property type="entry name" value="ANK_REP_REGION"/>
    <property type="match status" value="1"/>
</dbReference>
<gene>
    <name evidence="3" type="ORF">CC86DRAFT_51098</name>
</gene>
<keyword evidence="1" id="KW-0040">ANK repeat</keyword>
<dbReference type="OrthoDB" id="539213at2759"/>
<keyword evidence="4" id="KW-1185">Reference proteome</keyword>
<feature type="compositionally biased region" description="Basic and acidic residues" evidence="2">
    <location>
        <begin position="218"/>
        <end position="236"/>
    </location>
</feature>
<feature type="compositionally biased region" description="Acidic residues" evidence="2">
    <location>
        <begin position="264"/>
        <end position="274"/>
    </location>
</feature>
<dbReference type="Proteomes" id="UP000799424">
    <property type="component" value="Unassembled WGS sequence"/>
</dbReference>
<dbReference type="InterPro" id="IPR051616">
    <property type="entry name" value="Cul2-RING_E3_ligase_SR"/>
</dbReference>
<dbReference type="Gene3D" id="1.25.40.20">
    <property type="entry name" value="Ankyrin repeat-containing domain"/>
    <property type="match status" value="1"/>
</dbReference>